<organism evidence="3 4">
    <name type="scientific">Corchorus olitorius</name>
    <dbReference type="NCBI Taxonomy" id="93759"/>
    <lineage>
        <taxon>Eukaryota</taxon>
        <taxon>Viridiplantae</taxon>
        <taxon>Streptophyta</taxon>
        <taxon>Embryophyta</taxon>
        <taxon>Tracheophyta</taxon>
        <taxon>Spermatophyta</taxon>
        <taxon>Magnoliopsida</taxon>
        <taxon>eudicotyledons</taxon>
        <taxon>Gunneridae</taxon>
        <taxon>Pentapetalae</taxon>
        <taxon>rosids</taxon>
        <taxon>malvids</taxon>
        <taxon>Malvales</taxon>
        <taxon>Malvaceae</taxon>
        <taxon>Grewioideae</taxon>
        <taxon>Apeibeae</taxon>
        <taxon>Corchorus</taxon>
    </lineage>
</organism>
<dbReference type="InterPro" id="IPR025558">
    <property type="entry name" value="DUF4283"/>
</dbReference>
<keyword evidence="4" id="KW-1185">Reference proteome</keyword>
<gene>
    <name evidence="3" type="ORF">COLO4_25222</name>
</gene>
<dbReference type="PANTHER" id="PTHR31286">
    <property type="entry name" value="GLYCINE-RICH CELL WALL STRUCTURAL PROTEIN 1.8-LIKE"/>
    <property type="match status" value="1"/>
</dbReference>
<protein>
    <recommendedName>
        <fullName evidence="2">DUF4283 domain-containing protein</fullName>
    </recommendedName>
</protein>
<evidence type="ECO:0000259" key="2">
    <source>
        <dbReference type="Pfam" id="PF14111"/>
    </source>
</evidence>
<dbReference type="Pfam" id="PF14111">
    <property type="entry name" value="DUF4283"/>
    <property type="match status" value="1"/>
</dbReference>
<dbReference type="InterPro" id="IPR040256">
    <property type="entry name" value="At4g02000-like"/>
</dbReference>
<reference evidence="4" key="1">
    <citation type="submission" date="2013-09" db="EMBL/GenBank/DDBJ databases">
        <title>Corchorus olitorius genome sequencing.</title>
        <authorList>
            <person name="Alam M."/>
            <person name="Haque M.S."/>
            <person name="Islam M.S."/>
            <person name="Emdad E.M."/>
            <person name="Islam M.M."/>
            <person name="Ahmed B."/>
            <person name="Halim A."/>
            <person name="Hossen Q.M.M."/>
            <person name="Hossain M.Z."/>
            <person name="Ahmed R."/>
            <person name="Khan M.M."/>
            <person name="Islam R."/>
            <person name="Rashid M.M."/>
            <person name="Khan S.A."/>
            <person name="Rahman M.S."/>
            <person name="Alam M."/>
            <person name="Yahiya A.S."/>
            <person name="Khan M.S."/>
            <person name="Azam M.S."/>
            <person name="Haque T."/>
            <person name="Lashkar M.Z.H."/>
            <person name="Akhand A.I."/>
            <person name="Morshed G."/>
            <person name="Roy S."/>
            <person name="Uddin K.S."/>
            <person name="Rabeya T."/>
            <person name="Hossain A.S."/>
            <person name="Chowdhury A."/>
            <person name="Snigdha A.R."/>
            <person name="Mortoza M.S."/>
            <person name="Matin S.A."/>
            <person name="Hoque S.M.E."/>
            <person name="Islam M.K."/>
            <person name="Roy D.K."/>
            <person name="Haider R."/>
            <person name="Moosa M.M."/>
            <person name="Elias S.M."/>
            <person name="Hasan A.M."/>
            <person name="Jahan S."/>
            <person name="Shafiuddin M."/>
            <person name="Mahmood N."/>
            <person name="Shommy N.S."/>
        </authorList>
    </citation>
    <scope>NUCLEOTIDE SEQUENCE [LARGE SCALE GENOMIC DNA]</scope>
    <source>
        <strain evidence="4">cv. O-4</strain>
    </source>
</reference>
<proteinExistence type="predicted"/>
<dbReference type="OrthoDB" id="1748760at2759"/>
<dbReference type="PANTHER" id="PTHR31286:SF178">
    <property type="entry name" value="DUF4283 DOMAIN-CONTAINING PROTEIN"/>
    <property type="match status" value="1"/>
</dbReference>
<dbReference type="EMBL" id="AWUE01018950">
    <property type="protein sequence ID" value="OMO77364.1"/>
    <property type="molecule type" value="Genomic_DNA"/>
</dbReference>
<feature type="region of interest" description="Disordered" evidence="1">
    <location>
        <begin position="227"/>
        <end position="282"/>
    </location>
</feature>
<dbReference type="STRING" id="93759.A0A1R3I474"/>
<dbReference type="AlphaFoldDB" id="A0A1R3I474"/>
<name>A0A1R3I474_9ROSI</name>
<feature type="domain" description="DUF4283" evidence="2">
    <location>
        <begin position="14"/>
        <end position="90"/>
    </location>
</feature>
<comment type="caution">
    <text evidence="3">The sequence shown here is derived from an EMBL/GenBank/DDBJ whole genome shotgun (WGS) entry which is preliminary data.</text>
</comment>
<evidence type="ECO:0000313" key="4">
    <source>
        <dbReference type="Proteomes" id="UP000187203"/>
    </source>
</evidence>
<evidence type="ECO:0000256" key="1">
    <source>
        <dbReference type="SAM" id="MobiDB-lite"/>
    </source>
</evidence>
<accession>A0A1R3I474</accession>
<evidence type="ECO:0000313" key="3">
    <source>
        <dbReference type="EMBL" id="OMO77364.1"/>
    </source>
</evidence>
<sequence>MGYADDGSVGVDDWIVVGKLIIDKNLNKAGVMAILRNIWPEKEAPAIGEVGMNTYSISFSSQEVMMKALEGNPWSIMGYCLNLKKWSANTPVAQLDFKGIQFWIQIHNLPRELLTKQNGEKIRKMLGEVLKVEEPRGRFALNRGFLQLRIIVDSEKPLTPGFWFPSQDGEKRWADIKKFGPKMRTNSLRQLEYGDEVLSHKETQAESLRKGKAIDHTMARVAHMGKARETHPLSIRGTQPPPTREERGQHAWNVILDSRAPKRGGRPKSTPSSPESNIEKGQRELTPPYYVDHGESPPLIVKSAAPVFSPSKVLKAVLNLSSVFRRLNLKRIEKEEMENNRAIKKARCSVVIEEMANEQEQIVTMQNAFDEGWVSTGTKLKQGRKTIAKRRKCRARRELVEFNEMSLVEEWST</sequence>
<dbReference type="Proteomes" id="UP000187203">
    <property type="component" value="Unassembled WGS sequence"/>
</dbReference>